<dbReference type="Gene3D" id="3.30.230.70">
    <property type="entry name" value="GHMP Kinase, N-terminal domain"/>
    <property type="match status" value="1"/>
</dbReference>
<dbReference type="STRING" id="6313.A0A0K0DF48"/>
<keyword evidence="8" id="KW-1185">Reference proteome</keyword>
<dbReference type="AlphaFoldDB" id="A0A0K0DF48"/>
<dbReference type="InterPro" id="IPR036345">
    <property type="entry name" value="ExoRNase_PH_dom2_sf"/>
</dbReference>
<evidence type="ECO:0000259" key="7">
    <source>
        <dbReference type="Pfam" id="PF01138"/>
    </source>
</evidence>
<proteinExistence type="inferred from homology"/>
<dbReference type="GO" id="GO:0071035">
    <property type="term" value="P:nuclear polyadenylation-dependent rRNA catabolic process"/>
    <property type="evidence" value="ECO:0007669"/>
    <property type="project" value="TreeGrafter"/>
</dbReference>
<dbReference type="GO" id="GO:0034476">
    <property type="term" value="P:U5 snRNA 3'-end processing"/>
    <property type="evidence" value="ECO:0007669"/>
    <property type="project" value="TreeGrafter"/>
</dbReference>
<evidence type="ECO:0000256" key="5">
    <source>
        <dbReference type="ARBA" id="ARBA00022835"/>
    </source>
</evidence>
<evidence type="ECO:0000313" key="9">
    <source>
        <dbReference type="WBParaSite" id="ACAC_0000955901-mRNA-1"/>
    </source>
</evidence>
<dbReference type="GO" id="GO:0000467">
    <property type="term" value="P:exonucleolytic trimming to generate mature 3'-end of 5.8S rRNA from tricistronic rRNA transcript (SSU-rRNA, 5.8S rRNA, LSU-rRNA)"/>
    <property type="evidence" value="ECO:0007669"/>
    <property type="project" value="TreeGrafter"/>
</dbReference>
<dbReference type="InterPro" id="IPR020568">
    <property type="entry name" value="Ribosomal_Su5_D2-typ_SF"/>
</dbReference>
<dbReference type="GO" id="GO:0000177">
    <property type="term" value="C:cytoplasmic exosome (RNase complex)"/>
    <property type="evidence" value="ECO:0007669"/>
    <property type="project" value="TreeGrafter"/>
</dbReference>
<protein>
    <recommendedName>
        <fullName evidence="6">Ribosomal RNA-processing protein 42</fullName>
    </recommendedName>
</protein>
<evidence type="ECO:0000256" key="1">
    <source>
        <dbReference type="ARBA" id="ARBA00004496"/>
    </source>
</evidence>
<evidence type="ECO:0000256" key="2">
    <source>
        <dbReference type="ARBA" id="ARBA00004604"/>
    </source>
</evidence>
<dbReference type="SUPFAM" id="SSF55666">
    <property type="entry name" value="Ribonuclease PH domain 2-like"/>
    <property type="match status" value="1"/>
</dbReference>
<keyword evidence="4" id="KW-0963">Cytoplasm</keyword>
<dbReference type="GO" id="GO:0034473">
    <property type="term" value="P:U1 snRNA 3'-end processing"/>
    <property type="evidence" value="ECO:0007669"/>
    <property type="project" value="TreeGrafter"/>
</dbReference>
<dbReference type="GO" id="GO:0071038">
    <property type="term" value="P:TRAMP-dependent tRNA surveillance pathway"/>
    <property type="evidence" value="ECO:0007669"/>
    <property type="project" value="TreeGrafter"/>
</dbReference>
<dbReference type="GO" id="GO:0071028">
    <property type="term" value="P:nuclear mRNA surveillance"/>
    <property type="evidence" value="ECO:0007669"/>
    <property type="project" value="TreeGrafter"/>
</dbReference>
<name>A0A0K0DF48_ANGCA</name>
<accession>A0A0K0DF48</accession>
<dbReference type="GO" id="GO:0016075">
    <property type="term" value="P:rRNA catabolic process"/>
    <property type="evidence" value="ECO:0007669"/>
    <property type="project" value="TreeGrafter"/>
</dbReference>
<evidence type="ECO:0000256" key="6">
    <source>
        <dbReference type="ARBA" id="ARBA00042523"/>
    </source>
</evidence>
<dbReference type="GO" id="GO:0034475">
    <property type="term" value="P:U4 snRNA 3'-end processing"/>
    <property type="evidence" value="ECO:0007669"/>
    <property type="project" value="TreeGrafter"/>
</dbReference>
<reference evidence="8" key="1">
    <citation type="submission" date="2012-09" db="EMBL/GenBank/DDBJ databases">
        <authorList>
            <person name="Martin A.A."/>
        </authorList>
    </citation>
    <scope>NUCLEOTIDE SEQUENCE</scope>
</reference>
<dbReference type="InterPro" id="IPR001247">
    <property type="entry name" value="ExoRNase_PH_dom1"/>
</dbReference>
<dbReference type="PANTHER" id="PTHR11097">
    <property type="entry name" value="EXOSOME COMPLEX EXONUCLEASE RIBOSOMAL RNA PROCESSING PROTEIN"/>
    <property type="match status" value="1"/>
</dbReference>
<evidence type="ECO:0000256" key="4">
    <source>
        <dbReference type="ARBA" id="ARBA00022490"/>
    </source>
</evidence>
<dbReference type="InterPro" id="IPR027408">
    <property type="entry name" value="PNPase/RNase_PH_dom_sf"/>
</dbReference>
<dbReference type="WBParaSite" id="ACAC_0000955901-mRNA-1">
    <property type="protein sequence ID" value="ACAC_0000955901-mRNA-1"/>
    <property type="gene ID" value="ACAC_0000955901"/>
</dbReference>
<dbReference type="Pfam" id="PF01138">
    <property type="entry name" value="RNase_PH"/>
    <property type="match status" value="1"/>
</dbReference>
<comment type="similarity">
    <text evidence="3">Belongs to the RNase PH family.</text>
</comment>
<dbReference type="SUPFAM" id="SSF54211">
    <property type="entry name" value="Ribosomal protein S5 domain 2-like"/>
    <property type="match status" value="1"/>
</dbReference>
<dbReference type="GO" id="GO:0005730">
    <property type="term" value="C:nucleolus"/>
    <property type="evidence" value="ECO:0007669"/>
    <property type="project" value="UniProtKB-SubCell"/>
</dbReference>
<organism evidence="8 9">
    <name type="scientific">Angiostrongylus cantonensis</name>
    <name type="common">Rat lungworm</name>
    <dbReference type="NCBI Taxonomy" id="6313"/>
    <lineage>
        <taxon>Eukaryota</taxon>
        <taxon>Metazoa</taxon>
        <taxon>Ecdysozoa</taxon>
        <taxon>Nematoda</taxon>
        <taxon>Chromadorea</taxon>
        <taxon>Rhabditida</taxon>
        <taxon>Rhabditina</taxon>
        <taxon>Rhabditomorpha</taxon>
        <taxon>Strongyloidea</taxon>
        <taxon>Metastrongylidae</taxon>
        <taxon>Angiostrongylus</taxon>
    </lineage>
</organism>
<feature type="domain" description="Exoribonuclease phosphorolytic" evidence="7">
    <location>
        <begin position="31"/>
        <end position="161"/>
    </location>
</feature>
<evidence type="ECO:0000313" key="8">
    <source>
        <dbReference type="Proteomes" id="UP000035642"/>
    </source>
</evidence>
<dbReference type="GO" id="GO:0000176">
    <property type="term" value="C:nuclear exosome (RNase complex)"/>
    <property type="evidence" value="ECO:0007669"/>
    <property type="project" value="TreeGrafter"/>
</dbReference>
<dbReference type="PANTHER" id="PTHR11097:SF8">
    <property type="entry name" value="EXOSOME COMPLEX COMPONENT RRP42"/>
    <property type="match status" value="1"/>
</dbReference>
<dbReference type="InterPro" id="IPR050590">
    <property type="entry name" value="Exosome_comp_Rrp42_subfam"/>
</dbReference>
<sequence length="305" mass="34214">MEPVLLSVPEKYFIVEGFAAGCRCDGRGVDDFRPIWIESPALDTTNGSARVKIDTTDILVGVKCEVFECEDTSLVPNHLQFTVEPSCLATARTEDQIQTRFSAKGGEFFTKAIEALLEEAYHGNGDVITNMNRLILSKQFMWKVYVDVVIQQYGGNIVKSALRDTRITQVTLVAQDENKYSIECDESTETNFFQLEVDSAPLSVTVNQIGKSIAVDCTEIEEALLRTSLWVVMDRPENERIADDQIRLRVIKQMDSGGMDPRSIPAMLDLAIRTGRKLHTEVNARLDAIRNYDSSQIHGQSFHVE</sequence>
<comment type="subcellular location">
    <subcellularLocation>
        <location evidence="1">Cytoplasm</location>
    </subcellularLocation>
    <subcellularLocation>
        <location evidence="2">Nucleus</location>
        <location evidence="2">Nucleolus</location>
    </subcellularLocation>
</comment>
<keyword evidence="5" id="KW-0271">Exosome</keyword>
<dbReference type="Proteomes" id="UP000035642">
    <property type="component" value="Unassembled WGS sequence"/>
</dbReference>
<reference evidence="9" key="2">
    <citation type="submission" date="2017-02" db="UniProtKB">
        <authorList>
            <consortium name="WormBaseParasite"/>
        </authorList>
    </citation>
    <scope>IDENTIFICATION</scope>
</reference>
<dbReference type="GO" id="GO:0035925">
    <property type="term" value="F:mRNA 3'-UTR AU-rich region binding"/>
    <property type="evidence" value="ECO:0007669"/>
    <property type="project" value="TreeGrafter"/>
</dbReference>
<evidence type="ECO:0000256" key="3">
    <source>
        <dbReference type="ARBA" id="ARBA00006678"/>
    </source>
</evidence>